<feature type="compositionally biased region" description="Acidic residues" evidence="5">
    <location>
        <begin position="424"/>
        <end position="433"/>
    </location>
</feature>
<dbReference type="PANTHER" id="PTHR47549:SF1">
    <property type="entry name" value="GOLGI APPARATUS MEMBRANE PROTEIN TVP38"/>
    <property type="match status" value="1"/>
</dbReference>
<sequence>MMIAREYVRLALERSEHLGTLALDWYRALSKPGKLAVWLWASLHLVLGALFWLIGPERIFAWFARLADDVRETPNGWWILSLVIVVTSIPPLVGYGTAQTLVGFAYGVLPGFWISAASCLVGGAVAFLVVRRLIGLFAPYIQRDKTFAALSRAVRVKGALASSSFSNPSAHNLPADPPGTAGLPLIVLLRLCPFPYPYSNAFFASIETVSLQEFMLATLSVSVRRLVSPSGHGRSQQTSLNWQSHHTKAAAVRFSPSRPLFRSWSQGQSAENGLALLRHVFIGHRTYLFADPTSRHKMDSTTRWINGVFMVAGTLLGMGTSWYLYKLTMRYVEEAAEGEEEQDALEAGLLQDVDELLEEDGAPQGDGDDDGTSQHAASAAGRPLASAYDASPRVPEGPLLDVADDDDSRPPPSTSRTNQLPPPAEEDGDDDDGGGGWGDAFSDYSAPREQARASIELDSRTGTAGFGPAGIERGVGHSRGDSAAWGLEEDEAALLDDVQASPPVGVDLGRDRKERID</sequence>
<dbReference type="OrthoDB" id="166803at2759"/>
<feature type="transmembrane region" description="Helical" evidence="6">
    <location>
        <begin position="35"/>
        <end position="55"/>
    </location>
</feature>
<dbReference type="Proteomes" id="UP000777482">
    <property type="component" value="Unassembled WGS sequence"/>
</dbReference>
<dbReference type="GO" id="GO:0000139">
    <property type="term" value="C:Golgi membrane"/>
    <property type="evidence" value="ECO:0007669"/>
    <property type="project" value="TreeGrafter"/>
</dbReference>
<evidence type="ECO:0000256" key="2">
    <source>
        <dbReference type="ARBA" id="ARBA00022692"/>
    </source>
</evidence>
<evidence type="ECO:0000256" key="4">
    <source>
        <dbReference type="ARBA" id="ARBA00023136"/>
    </source>
</evidence>
<feature type="compositionally biased region" description="Low complexity" evidence="5">
    <location>
        <begin position="376"/>
        <end position="387"/>
    </location>
</feature>
<comment type="subcellular location">
    <subcellularLocation>
        <location evidence="1">Endomembrane system</location>
        <topology evidence="1">Multi-pass membrane protein</topology>
    </subcellularLocation>
</comment>
<feature type="transmembrane region" description="Helical" evidence="6">
    <location>
        <begin position="104"/>
        <end position="130"/>
    </location>
</feature>
<gene>
    <name evidence="7" type="primary">TVP38</name>
    <name evidence="7" type="ORF">C6P46_000911</name>
</gene>
<evidence type="ECO:0000313" key="7">
    <source>
        <dbReference type="EMBL" id="KAG0664774.1"/>
    </source>
</evidence>
<evidence type="ECO:0000256" key="6">
    <source>
        <dbReference type="SAM" id="Phobius"/>
    </source>
</evidence>
<evidence type="ECO:0000256" key="3">
    <source>
        <dbReference type="ARBA" id="ARBA00022989"/>
    </source>
</evidence>
<keyword evidence="4 6" id="KW-0472">Membrane</keyword>
<name>A0A9P7B7Q1_RHOMI</name>
<dbReference type="AlphaFoldDB" id="A0A9P7B7Q1"/>
<evidence type="ECO:0000313" key="8">
    <source>
        <dbReference type="Proteomes" id="UP000777482"/>
    </source>
</evidence>
<dbReference type="InterPro" id="IPR051076">
    <property type="entry name" value="Golgi_membrane_TVP38/TMEM64"/>
</dbReference>
<keyword evidence="3 6" id="KW-1133">Transmembrane helix</keyword>
<dbReference type="PANTHER" id="PTHR47549">
    <property type="entry name" value="GOLGI APPARATUS MEMBRANE PROTEIN TVP38-RELATED"/>
    <property type="match status" value="1"/>
</dbReference>
<organism evidence="7 8">
    <name type="scientific">Rhodotorula mucilaginosa</name>
    <name type="common">Yeast</name>
    <name type="synonym">Rhodotorula rubra</name>
    <dbReference type="NCBI Taxonomy" id="5537"/>
    <lineage>
        <taxon>Eukaryota</taxon>
        <taxon>Fungi</taxon>
        <taxon>Dikarya</taxon>
        <taxon>Basidiomycota</taxon>
        <taxon>Pucciniomycotina</taxon>
        <taxon>Microbotryomycetes</taxon>
        <taxon>Sporidiobolales</taxon>
        <taxon>Sporidiobolaceae</taxon>
        <taxon>Rhodotorula</taxon>
    </lineage>
</organism>
<feature type="compositionally biased region" description="Basic and acidic residues" evidence="5">
    <location>
        <begin position="508"/>
        <end position="517"/>
    </location>
</feature>
<keyword evidence="2 6" id="KW-0812">Transmembrane</keyword>
<feature type="region of interest" description="Disordered" evidence="5">
    <location>
        <begin position="359"/>
        <end position="517"/>
    </location>
</feature>
<protein>
    <submittedName>
        <fullName evidence="7">Tlg2-vesicle protein</fullName>
    </submittedName>
</protein>
<evidence type="ECO:0000256" key="5">
    <source>
        <dbReference type="SAM" id="MobiDB-lite"/>
    </source>
</evidence>
<feature type="compositionally biased region" description="Basic and acidic residues" evidence="5">
    <location>
        <begin position="449"/>
        <end position="459"/>
    </location>
</feature>
<dbReference type="EMBL" id="PUHQ01000012">
    <property type="protein sequence ID" value="KAG0664774.1"/>
    <property type="molecule type" value="Genomic_DNA"/>
</dbReference>
<dbReference type="GO" id="GO:0000022">
    <property type="term" value="P:mitotic spindle elongation"/>
    <property type="evidence" value="ECO:0007669"/>
    <property type="project" value="TreeGrafter"/>
</dbReference>
<feature type="compositionally biased region" description="Acidic residues" evidence="5">
    <location>
        <begin position="359"/>
        <end position="371"/>
    </location>
</feature>
<feature type="transmembrane region" description="Helical" evidence="6">
    <location>
        <begin position="304"/>
        <end position="325"/>
    </location>
</feature>
<feature type="transmembrane region" description="Helical" evidence="6">
    <location>
        <begin position="76"/>
        <end position="98"/>
    </location>
</feature>
<evidence type="ECO:0000256" key="1">
    <source>
        <dbReference type="ARBA" id="ARBA00004127"/>
    </source>
</evidence>
<keyword evidence="8" id="KW-1185">Reference proteome</keyword>
<accession>A0A9P7B7Q1</accession>
<dbReference type="GO" id="GO:0016192">
    <property type="term" value="P:vesicle-mediated transport"/>
    <property type="evidence" value="ECO:0007669"/>
    <property type="project" value="TreeGrafter"/>
</dbReference>
<proteinExistence type="predicted"/>
<comment type="caution">
    <text evidence="7">The sequence shown here is derived from an EMBL/GenBank/DDBJ whole genome shotgun (WGS) entry which is preliminary data.</text>
</comment>
<reference evidence="7 8" key="1">
    <citation type="submission" date="2020-11" db="EMBL/GenBank/DDBJ databases">
        <title>Kefir isolates.</title>
        <authorList>
            <person name="Marcisauskas S."/>
            <person name="Kim Y."/>
            <person name="Blasche S."/>
        </authorList>
    </citation>
    <scope>NUCLEOTIDE SEQUENCE [LARGE SCALE GENOMIC DNA]</scope>
    <source>
        <strain evidence="7 8">KR</strain>
    </source>
</reference>